<accession>A0A1I3J6A8</accession>
<evidence type="ECO:0000313" key="3">
    <source>
        <dbReference type="Proteomes" id="UP000199559"/>
    </source>
</evidence>
<protein>
    <submittedName>
        <fullName evidence="2">Uncharacterized protein</fullName>
    </submittedName>
</protein>
<dbReference type="EMBL" id="FORM01000001">
    <property type="protein sequence ID" value="SFI55636.1"/>
    <property type="molecule type" value="Genomic_DNA"/>
</dbReference>
<keyword evidence="1" id="KW-0472">Membrane</keyword>
<gene>
    <name evidence="2" type="ORF">SAMN05443431_101266</name>
</gene>
<name>A0A1I3J6A8_9FLAO</name>
<keyword evidence="1" id="KW-0812">Transmembrane</keyword>
<evidence type="ECO:0000256" key="1">
    <source>
        <dbReference type="SAM" id="Phobius"/>
    </source>
</evidence>
<keyword evidence="1" id="KW-1133">Transmembrane helix</keyword>
<keyword evidence="3" id="KW-1185">Reference proteome</keyword>
<feature type="transmembrane region" description="Helical" evidence="1">
    <location>
        <begin position="37"/>
        <end position="55"/>
    </location>
</feature>
<dbReference type="Proteomes" id="UP000199559">
    <property type="component" value="Unassembled WGS sequence"/>
</dbReference>
<evidence type="ECO:0000313" key="2">
    <source>
        <dbReference type="EMBL" id="SFI55636.1"/>
    </source>
</evidence>
<proteinExistence type="predicted"/>
<sequence>MKIFIGILSFLIGGIIATVLFRPIISSIITSETILDVLQVAVNIIIAVQIYRLVVKHFINKENDSN</sequence>
<feature type="transmembrane region" description="Helical" evidence="1">
    <location>
        <begin position="7"/>
        <end position="25"/>
    </location>
</feature>
<dbReference type="AlphaFoldDB" id="A0A1I3J6A8"/>
<organism evidence="2 3">
    <name type="scientific">Olleya namhaensis</name>
    <dbReference type="NCBI Taxonomy" id="1144750"/>
    <lineage>
        <taxon>Bacteria</taxon>
        <taxon>Pseudomonadati</taxon>
        <taxon>Bacteroidota</taxon>
        <taxon>Flavobacteriia</taxon>
        <taxon>Flavobacteriales</taxon>
        <taxon>Flavobacteriaceae</taxon>
    </lineage>
</organism>
<reference evidence="3" key="1">
    <citation type="submission" date="2016-10" db="EMBL/GenBank/DDBJ databases">
        <authorList>
            <person name="Varghese N."/>
            <person name="Submissions S."/>
        </authorList>
    </citation>
    <scope>NUCLEOTIDE SEQUENCE [LARGE SCALE GENOMIC DNA]</scope>
    <source>
        <strain evidence="3">DSM 28881</strain>
    </source>
</reference>